<dbReference type="GO" id="GO:0006508">
    <property type="term" value="P:proteolysis"/>
    <property type="evidence" value="ECO:0007669"/>
    <property type="project" value="UniProtKB-KW"/>
</dbReference>
<proteinExistence type="inferred from homology"/>
<protein>
    <submittedName>
        <fullName evidence="6">Protease TldD</fullName>
    </submittedName>
</protein>
<reference evidence="6 7" key="1">
    <citation type="submission" date="2018-06" db="EMBL/GenBank/DDBJ databases">
        <authorList>
            <consortium name="Pathogen Informatics"/>
            <person name="Doyle S."/>
        </authorList>
    </citation>
    <scope>NUCLEOTIDE SEQUENCE [LARGE SCALE GENOMIC DNA]</scope>
    <source>
        <strain evidence="6 7">NCTC5908</strain>
    </source>
</reference>
<dbReference type="GO" id="GO:0008237">
    <property type="term" value="F:metallopeptidase activity"/>
    <property type="evidence" value="ECO:0007669"/>
    <property type="project" value="UniProtKB-KW"/>
</dbReference>
<dbReference type="EMBL" id="UFSP01000004">
    <property type="protein sequence ID" value="SSZ30473.1"/>
    <property type="molecule type" value="Genomic_DNA"/>
</dbReference>
<evidence type="ECO:0000256" key="4">
    <source>
        <dbReference type="ARBA" id="ARBA00023049"/>
    </source>
</evidence>
<comment type="similarity">
    <text evidence="1">Belongs to the peptidase U62 family.</text>
</comment>
<dbReference type="InterPro" id="IPR051463">
    <property type="entry name" value="Peptidase_U62_metallo"/>
</dbReference>
<dbReference type="Pfam" id="PF01523">
    <property type="entry name" value="PmbA_TldD_1st"/>
    <property type="match status" value="1"/>
</dbReference>
<evidence type="ECO:0000259" key="5">
    <source>
        <dbReference type="Pfam" id="PF01523"/>
    </source>
</evidence>
<evidence type="ECO:0000256" key="1">
    <source>
        <dbReference type="ARBA" id="ARBA00005836"/>
    </source>
</evidence>
<dbReference type="Gene3D" id="3.30.2290.10">
    <property type="entry name" value="PmbA/TldD superfamily"/>
    <property type="match status" value="1"/>
</dbReference>
<dbReference type="InterPro" id="IPR035068">
    <property type="entry name" value="TldD/PmbA_N"/>
</dbReference>
<gene>
    <name evidence="6" type="primary">tldD_1</name>
    <name evidence="6" type="ORF">NCTC5908_02303</name>
</gene>
<dbReference type="GO" id="GO:0005829">
    <property type="term" value="C:cytosol"/>
    <property type="evidence" value="ECO:0007669"/>
    <property type="project" value="TreeGrafter"/>
</dbReference>
<feature type="domain" description="Metalloprotease TldD/E N-terminal" evidence="5">
    <location>
        <begin position="35"/>
        <end position="98"/>
    </location>
</feature>
<evidence type="ECO:0000313" key="7">
    <source>
        <dbReference type="Proteomes" id="UP000253728"/>
    </source>
</evidence>
<accession>A0A336NHV5</accession>
<evidence type="ECO:0000313" key="6">
    <source>
        <dbReference type="EMBL" id="SSZ30473.1"/>
    </source>
</evidence>
<evidence type="ECO:0000256" key="3">
    <source>
        <dbReference type="ARBA" id="ARBA00022801"/>
    </source>
</evidence>
<sequence length="155" mass="17591">MLKQVTDSLLARNNLTLSDLPNVFDTLAQRNVDYADLYFQLSQDENWVLEDSIIKEGGFHIDGGVGVRAVSGEKTGFAYSDQINLTNLQQCAQAVRGIAQPSQCNFILPVRFNPLDAPLRYQSINPLYSLSQEQKLNYCVWLIEPPARKTHEWCR</sequence>
<organism evidence="6 7">
    <name type="scientific">Aggregatibacter aphrophilus</name>
    <name type="common">Haemophilus aphrophilus</name>
    <dbReference type="NCBI Taxonomy" id="732"/>
    <lineage>
        <taxon>Bacteria</taxon>
        <taxon>Pseudomonadati</taxon>
        <taxon>Pseudomonadota</taxon>
        <taxon>Gammaproteobacteria</taxon>
        <taxon>Pasteurellales</taxon>
        <taxon>Pasteurellaceae</taxon>
        <taxon>Aggregatibacter</taxon>
    </lineage>
</organism>
<keyword evidence="3" id="KW-0378">Hydrolase</keyword>
<dbReference type="SUPFAM" id="SSF111283">
    <property type="entry name" value="Putative modulator of DNA gyrase, PmbA/TldD"/>
    <property type="match status" value="1"/>
</dbReference>
<dbReference type="InterPro" id="IPR036059">
    <property type="entry name" value="TldD/PmbA_sf"/>
</dbReference>
<dbReference type="PANTHER" id="PTHR30624:SF4">
    <property type="entry name" value="METALLOPROTEASE TLDD"/>
    <property type="match status" value="1"/>
</dbReference>
<evidence type="ECO:0000256" key="2">
    <source>
        <dbReference type="ARBA" id="ARBA00022670"/>
    </source>
</evidence>
<dbReference type="InterPro" id="IPR002510">
    <property type="entry name" value="Metalloprtase-TldD/E_N"/>
</dbReference>
<dbReference type="Proteomes" id="UP000253728">
    <property type="component" value="Unassembled WGS sequence"/>
</dbReference>
<keyword evidence="2 6" id="KW-0645">Protease</keyword>
<dbReference type="AlphaFoldDB" id="A0A336NHV5"/>
<keyword evidence="4" id="KW-0482">Metalloprotease</keyword>
<name>A0A336NHV5_AGGAP</name>
<dbReference type="PANTHER" id="PTHR30624">
    <property type="entry name" value="UNCHARACTERIZED PROTEIN TLDD AND PMBA"/>
    <property type="match status" value="1"/>
</dbReference>